<evidence type="ECO:0000313" key="1">
    <source>
        <dbReference type="EMBL" id="MCF2221046.1"/>
    </source>
</evidence>
<protein>
    <submittedName>
        <fullName evidence="1">AbrB/MazE/SpoVT family DNA-binding domain-containing protein</fullName>
    </submittedName>
</protein>
<keyword evidence="1" id="KW-0238">DNA-binding</keyword>
<gene>
    <name evidence="1" type="ORF">H9Q08_17305</name>
</gene>
<reference evidence="1" key="1">
    <citation type="submission" date="2021-08" db="EMBL/GenBank/DDBJ databases">
        <title>Complete genome sequence of Chryseobacterium sp strain PS-8.</title>
        <authorList>
            <person name="Das S.K."/>
        </authorList>
    </citation>
    <scope>NUCLEOTIDE SEQUENCE</scope>
    <source>
        <strain evidence="1">PS-8</strain>
    </source>
</reference>
<organism evidence="1 2">
    <name type="scientific">Chryseobacterium indicum</name>
    <dbReference type="NCBI Taxonomy" id="2766954"/>
    <lineage>
        <taxon>Bacteria</taxon>
        <taxon>Pseudomonadati</taxon>
        <taxon>Bacteroidota</taxon>
        <taxon>Flavobacteriia</taxon>
        <taxon>Flavobacteriales</taxon>
        <taxon>Weeksellaceae</taxon>
        <taxon>Chryseobacterium group</taxon>
        <taxon>Chryseobacterium</taxon>
    </lineage>
</organism>
<evidence type="ECO:0000313" key="2">
    <source>
        <dbReference type="Proteomes" id="UP001430374"/>
    </source>
</evidence>
<name>A0ABS9C8Z8_9FLAO</name>
<dbReference type="EMBL" id="JACSGT010000002">
    <property type="protein sequence ID" value="MCF2221046.1"/>
    <property type="molecule type" value="Genomic_DNA"/>
</dbReference>
<accession>A0ABS9C8Z8</accession>
<sequence length="64" mass="7289">MLHSLKMFNTGQITLPKAWRSKYNTQNFIARETSEGLLITPLVAKETTSGYYENGEESGIYFPD</sequence>
<dbReference type="GO" id="GO:0003677">
    <property type="term" value="F:DNA binding"/>
    <property type="evidence" value="ECO:0007669"/>
    <property type="project" value="UniProtKB-KW"/>
</dbReference>
<proteinExistence type="predicted"/>
<comment type="caution">
    <text evidence="1">The sequence shown here is derived from an EMBL/GenBank/DDBJ whole genome shotgun (WGS) entry which is preliminary data.</text>
</comment>
<dbReference type="Proteomes" id="UP001430374">
    <property type="component" value="Unassembled WGS sequence"/>
</dbReference>
<dbReference type="RefSeq" id="WP_235132392.1">
    <property type="nucleotide sequence ID" value="NZ_JACSGT010000002.1"/>
</dbReference>
<keyword evidence="2" id="KW-1185">Reference proteome</keyword>